<dbReference type="EMBL" id="PDSK01000158">
    <property type="protein sequence ID" value="PIE31274.1"/>
    <property type="molecule type" value="Genomic_DNA"/>
</dbReference>
<gene>
    <name evidence="1" type="ORF">CSA56_18815</name>
</gene>
<evidence type="ECO:0008006" key="3">
    <source>
        <dbReference type="Google" id="ProtNLM"/>
    </source>
</evidence>
<sequence>MPGGDGTGPRGQGLGRGYGPGAQPVECVCPKRGTTVPHQPGVPCNTKDCPQCGERMVRK</sequence>
<dbReference type="Proteomes" id="UP000230821">
    <property type="component" value="Unassembled WGS sequence"/>
</dbReference>
<name>A0A2G6K6I5_9BACT</name>
<evidence type="ECO:0000313" key="2">
    <source>
        <dbReference type="Proteomes" id="UP000230821"/>
    </source>
</evidence>
<dbReference type="AlphaFoldDB" id="A0A2G6K6I5"/>
<accession>A0A2G6K6I5</accession>
<reference evidence="1 2" key="1">
    <citation type="submission" date="2017-10" db="EMBL/GenBank/DDBJ databases">
        <title>Novel microbial diversity and functional potential in the marine mammal oral microbiome.</title>
        <authorList>
            <person name="Dudek N.K."/>
            <person name="Sun C.L."/>
            <person name="Burstein D."/>
            <person name="Kantor R.S."/>
            <person name="Aliaga Goltsman D.S."/>
            <person name="Bik E.M."/>
            <person name="Thomas B.C."/>
            <person name="Banfield J.F."/>
            <person name="Relman D.A."/>
        </authorList>
    </citation>
    <scope>NUCLEOTIDE SEQUENCE [LARGE SCALE GENOMIC DNA]</scope>
    <source>
        <strain evidence="1">DOLJORAL78_47_16</strain>
    </source>
</reference>
<evidence type="ECO:0000313" key="1">
    <source>
        <dbReference type="EMBL" id="PIE31274.1"/>
    </source>
</evidence>
<organism evidence="1 2">
    <name type="scientific">candidate division KSB3 bacterium</name>
    <dbReference type="NCBI Taxonomy" id="2044937"/>
    <lineage>
        <taxon>Bacteria</taxon>
        <taxon>candidate division KSB3</taxon>
    </lineage>
</organism>
<protein>
    <recommendedName>
        <fullName evidence="3">Ferredoxin</fullName>
    </recommendedName>
</protein>
<comment type="caution">
    <text evidence="1">The sequence shown here is derived from an EMBL/GenBank/DDBJ whole genome shotgun (WGS) entry which is preliminary data.</text>
</comment>
<proteinExistence type="predicted"/>